<feature type="coiled-coil region" evidence="1">
    <location>
        <begin position="180"/>
        <end position="214"/>
    </location>
</feature>
<feature type="coiled-coil region" evidence="1">
    <location>
        <begin position="76"/>
        <end position="149"/>
    </location>
</feature>
<proteinExistence type="predicted"/>
<gene>
    <name evidence="3" type="ORF">ECRASSUSDP1_LOCUS9769</name>
</gene>
<protein>
    <submittedName>
        <fullName evidence="3">Uncharacterized protein</fullName>
    </submittedName>
</protein>
<sequence length="402" mass="46938">MHKNEKVTIEYLNEQLALEKQRFSQCQENLNVHKEILQSVIGGGKSSSRPSQSTGDDNLCRECFYMKQHYNLSSCVTQLRKLIEEKDEKIEFLLAEILMLKKQMNINETNNEEKEREMTERAEEIKVKLERTENMFQNKEKKWSELERIVVNYARKDLHLRNKLSEIKYICDDPSSKRRITTVVEENERLRTEIDEIKSEMEELKSQVDCAKSNPTFFDDEEDYFKLGDQQFQDDEVPMEKKTLGKRSNKNNLSALSDMRGPESNLNQAFLERSKSDNSGIADSSNILGNLKDQRYNTQGNYDTPPKQDLCESFGPGMEENKQGEEKFFKIGEDLLISGSNMKPNTFEITHEISELEKSIGSIGHNRSLSRIKYPKSKKELKKVTINPKKDFCKELREYFTK</sequence>
<feature type="region of interest" description="Disordered" evidence="2">
    <location>
        <begin position="240"/>
        <end position="262"/>
    </location>
</feature>
<evidence type="ECO:0000313" key="3">
    <source>
        <dbReference type="EMBL" id="CAI2368476.1"/>
    </source>
</evidence>
<dbReference type="EMBL" id="CAMPGE010009609">
    <property type="protein sequence ID" value="CAI2368476.1"/>
    <property type="molecule type" value="Genomic_DNA"/>
</dbReference>
<keyword evidence="1" id="KW-0175">Coiled coil</keyword>
<dbReference type="Proteomes" id="UP001295684">
    <property type="component" value="Unassembled WGS sequence"/>
</dbReference>
<keyword evidence="4" id="KW-1185">Reference proteome</keyword>
<comment type="caution">
    <text evidence="3">The sequence shown here is derived from an EMBL/GenBank/DDBJ whole genome shotgun (WGS) entry which is preliminary data.</text>
</comment>
<dbReference type="AlphaFoldDB" id="A0AAD1UIG9"/>
<evidence type="ECO:0000313" key="4">
    <source>
        <dbReference type="Proteomes" id="UP001295684"/>
    </source>
</evidence>
<evidence type="ECO:0000256" key="2">
    <source>
        <dbReference type="SAM" id="MobiDB-lite"/>
    </source>
</evidence>
<name>A0AAD1UIG9_EUPCR</name>
<evidence type="ECO:0000256" key="1">
    <source>
        <dbReference type="SAM" id="Coils"/>
    </source>
</evidence>
<accession>A0AAD1UIG9</accession>
<reference evidence="3" key="1">
    <citation type="submission" date="2023-07" db="EMBL/GenBank/DDBJ databases">
        <authorList>
            <consortium name="AG Swart"/>
            <person name="Singh M."/>
            <person name="Singh A."/>
            <person name="Seah K."/>
            <person name="Emmerich C."/>
        </authorList>
    </citation>
    <scope>NUCLEOTIDE SEQUENCE</scope>
    <source>
        <strain evidence="3">DP1</strain>
    </source>
</reference>
<organism evidence="3 4">
    <name type="scientific">Euplotes crassus</name>
    <dbReference type="NCBI Taxonomy" id="5936"/>
    <lineage>
        <taxon>Eukaryota</taxon>
        <taxon>Sar</taxon>
        <taxon>Alveolata</taxon>
        <taxon>Ciliophora</taxon>
        <taxon>Intramacronucleata</taxon>
        <taxon>Spirotrichea</taxon>
        <taxon>Hypotrichia</taxon>
        <taxon>Euplotida</taxon>
        <taxon>Euplotidae</taxon>
        <taxon>Moneuplotes</taxon>
    </lineage>
</organism>